<dbReference type="AlphaFoldDB" id="A0A2G5E7A9"/>
<organism evidence="2 3">
    <name type="scientific">Aquilegia coerulea</name>
    <name type="common">Rocky mountain columbine</name>
    <dbReference type="NCBI Taxonomy" id="218851"/>
    <lineage>
        <taxon>Eukaryota</taxon>
        <taxon>Viridiplantae</taxon>
        <taxon>Streptophyta</taxon>
        <taxon>Embryophyta</taxon>
        <taxon>Tracheophyta</taxon>
        <taxon>Spermatophyta</taxon>
        <taxon>Magnoliopsida</taxon>
        <taxon>Ranunculales</taxon>
        <taxon>Ranunculaceae</taxon>
        <taxon>Thalictroideae</taxon>
        <taxon>Aquilegia</taxon>
    </lineage>
</organism>
<feature type="compositionally biased region" description="Polar residues" evidence="1">
    <location>
        <begin position="121"/>
        <end position="133"/>
    </location>
</feature>
<dbReference type="STRING" id="218851.A0A2G5E7A9"/>
<name>A0A2G5E7A9_AQUCA</name>
<dbReference type="Proteomes" id="UP000230069">
    <property type="component" value="Unassembled WGS sequence"/>
</dbReference>
<dbReference type="PANTHER" id="PTHR36022:SF1">
    <property type="entry name" value="GPI-ANCHORED ADHESIN-LIKE PROTEIN"/>
    <property type="match status" value="1"/>
</dbReference>
<dbReference type="InParanoid" id="A0A2G5E7A9"/>
<proteinExistence type="predicted"/>
<accession>A0A2G5E7A9</accession>
<dbReference type="EMBL" id="KZ305028">
    <property type="protein sequence ID" value="PIA51636.1"/>
    <property type="molecule type" value="Genomic_DNA"/>
</dbReference>
<dbReference type="OrthoDB" id="1921902at2759"/>
<evidence type="ECO:0000313" key="3">
    <source>
        <dbReference type="Proteomes" id="UP000230069"/>
    </source>
</evidence>
<reference evidence="2 3" key="1">
    <citation type="submission" date="2017-09" db="EMBL/GenBank/DDBJ databases">
        <title>WGS assembly of Aquilegia coerulea Goldsmith.</title>
        <authorList>
            <person name="Hodges S."/>
            <person name="Kramer E."/>
            <person name="Nordborg M."/>
            <person name="Tomkins J."/>
            <person name="Borevitz J."/>
            <person name="Derieg N."/>
            <person name="Yan J."/>
            <person name="Mihaltcheva S."/>
            <person name="Hayes R.D."/>
            <person name="Rokhsar D."/>
        </authorList>
    </citation>
    <scope>NUCLEOTIDE SEQUENCE [LARGE SCALE GENOMIC DNA]</scope>
    <source>
        <strain evidence="3">cv. Goldsmith</strain>
    </source>
</reference>
<feature type="region of interest" description="Disordered" evidence="1">
    <location>
        <begin position="1"/>
        <end position="156"/>
    </location>
</feature>
<sequence length="633" mass="68948">MSETTSKLKKNKKNNSPCPSTKLDLKRKPTTSSSRNPLKDLKTTTITKTRSNTRTFNYTSSSSSSNVSSSSSNLTSSLSIDSPKGCLRFFLPNSKNPPSKFSKRTPKSAPISKPRCKPPISNKSQRTPFVNKSQNDKDLSFGNFEHTPNPKSSLDLKECGSESLQWSFSRMLIEGNCDDDDDRTPAVRKKECESGLDEKETTPPVQASISPEIQCGSSFTSGKSTCFGAGHVLSGIPDKRKCRARGILAVEEEKELGLFEDGFSIDDKSFQGFSDSSRLSLIPAPIDASMHWLSPPRNIEENDQKESFQNGSTPFPSPSSSSSYGHGFSTDTCNSNSTSNTTATGKNVCLVSPTAHLDFGLWGSEAEMSNEKRGYQFETPDTKISPSSAGDCACLVSPSAHGEFEGHLRLKALMSNEEREQCNEFLAEKISPSSGGDSLGSYNAVCTPQSESSLEDCVVGLSWFKNANYHAAPSVSPKNRTSTRDPADADVLPLPGFSFQFTHPTRPSTPLQKTSNDRLLDISSASYGSSLQSHMRISWRDEIVSGTFEMDDLDCCRLLSDDEEEDISCKVGANLVENDAVPNGAASEQLETEKQQCNVSVFEKSNACAESINAEGGYVNTSRDSDWNLCYKD</sequence>
<feature type="region of interest" description="Disordered" evidence="1">
    <location>
        <begin position="293"/>
        <end position="337"/>
    </location>
</feature>
<dbReference type="PANTHER" id="PTHR36022">
    <property type="entry name" value="GPI-ANCHORED ADHESIN-LIKE PROTEIN"/>
    <property type="match status" value="1"/>
</dbReference>
<evidence type="ECO:0000256" key="1">
    <source>
        <dbReference type="SAM" id="MobiDB-lite"/>
    </source>
</evidence>
<protein>
    <submittedName>
        <fullName evidence="2">Uncharacterized protein</fullName>
    </submittedName>
</protein>
<feature type="compositionally biased region" description="Low complexity" evidence="1">
    <location>
        <begin position="311"/>
        <end position="337"/>
    </location>
</feature>
<keyword evidence="3" id="KW-1185">Reference proteome</keyword>
<feature type="compositionally biased region" description="Low complexity" evidence="1">
    <location>
        <begin position="43"/>
        <end position="79"/>
    </location>
</feature>
<gene>
    <name evidence="2" type="ORF">AQUCO_01100475v1</name>
</gene>
<evidence type="ECO:0000313" key="2">
    <source>
        <dbReference type="EMBL" id="PIA51636.1"/>
    </source>
</evidence>